<organism evidence="1 2">
    <name type="scientific">Hydnum rufescens UP504</name>
    <dbReference type="NCBI Taxonomy" id="1448309"/>
    <lineage>
        <taxon>Eukaryota</taxon>
        <taxon>Fungi</taxon>
        <taxon>Dikarya</taxon>
        <taxon>Basidiomycota</taxon>
        <taxon>Agaricomycotina</taxon>
        <taxon>Agaricomycetes</taxon>
        <taxon>Cantharellales</taxon>
        <taxon>Hydnaceae</taxon>
        <taxon>Hydnum</taxon>
    </lineage>
</organism>
<gene>
    <name evidence="1" type="ORF">BS47DRAFT_1391057</name>
</gene>
<keyword evidence="2" id="KW-1185">Reference proteome</keyword>
<evidence type="ECO:0000313" key="1">
    <source>
        <dbReference type="EMBL" id="KAF9516150.1"/>
    </source>
</evidence>
<comment type="caution">
    <text evidence="1">The sequence shown here is derived from an EMBL/GenBank/DDBJ whole genome shotgun (WGS) entry which is preliminary data.</text>
</comment>
<accession>A0A9P6B393</accession>
<dbReference type="AlphaFoldDB" id="A0A9P6B393"/>
<sequence length="91" mass="9446">MALHPAMALPPATALPLAMALSLAMAFLPAWPLLAQPSSTYRLWDFTASGLMAILSPTKDFAHPPSQSLVSYPMLSNAIKPGGSSHGAEGS</sequence>
<dbReference type="EMBL" id="MU128943">
    <property type="protein sequence ID" value="KAF9516150.1"/>
    <property type="molecule type" value="Genomic_DNA"/>
</dbReference>
<name>A0A9P6B393_9AGAM</name>
<reference evidence="1" key="1">
    <citation type="journal article" date="2020" name="Nat. Commun.">
        <title>Large-scale genome sequencing of mycorrhizal fungi provides insights into the early evolution of symbiotic traits.</title>
        <authorList>
            <person name="Miyauchi S."/>
            <person name="Kiss E."/>
            <person name="Kuo A."/>
            <person name="Drula E."/>
            <person name="Kohler A."/>
            <person name="Sanchez-Garcia M."/>
            <person name="Morin E."/>
            <person name="Andreopoulos B."/>
            <person name="Barry K.W."/>
            <person name="Bonito G."/>
            <person name="Buee M."/>
            <person name="Carver A."/>
            <person name="Chen C."/>
            <person name="Cichocki N."/>
            <person name="Clum A."/>
            <person name="Culley D."/>
            <person name="Crous P.W."/>
            <person name="Fauchery L."/>
            <person name="Girlanda M."/>
            <person name="Hayes R.D."/>
            <person name="Keri Z."/>
            <person name="LaButti K."/>
            <person name="Lipzen A."/>
            <person name="Lombard V."/>
            <person name="Magnuson J."/>
            <person name="Maillard F."/>
            <person name="Murat C."/>
            <person name="Nolan M."/>
            <person name="Ohm R.A."/>
            <person name="Pangilinan J."/>
            <person name="Pereira M.F."/>
            <person name="Perotto S."/>
            <person name="Peter M."/>
            <person name="Pfister S."/>
            <person name="Riley R."/>
            <person name="Sitrit Y."/>
            <person name="Stielow J.B."/>
            <person name="Szollosi G."/>
            <person name="Zifcakova L."/>
            <person name="Stursova M."/>
            <person name="Spatafora J.W."/>
            <person name="Tedersoo L."/>
            <person name="Vaario L.M."/>
            <person name="Yamada A."/>
            <person name="Yan M."/>
            <person name="Wang P."/>
            <person name="Xu J."/>
            <person name="Bruns T."/>
            <person name="Baldrian P."/>
            <person name="Vilgalys R."/>
            <person name="Dunand C."/>
            <person name="Henrissat B."/>
            <person name="Grigoriev I.V."/>
            <person name="Hibbett D."/>
            <person name="Nagy L.G."/>
            <person name="Martin F.M."/>
        </authorList>
    </citation>
    <scope>NUCLEOTIDE SEQUENCE</scope>
    <source>
        <strain evidence="1">UP504</strain>
    </source>
</reference>
<evidence type="ECO:0000313" key="2">
    <source>
        <dbReference type="Proteomes" id="UP000886523"/>
    </source>
</evidence>
<protein>
    <submittedName>
        <fullName evidence="1">Uncharacterized protein</fullName>
    </submittedName>
</protein>
<dbReference type="Proteomes" id="UP000886523">
    <property type="component" value="Unassembled WGS sequence"/>
</dbReference>
<proteinExistence type="predicted"/>